<comment type="subcellular location">
    <subcellularLocation>
        <location evidence="1">Cell membrane</location>
        <topology evidence="1">Multi-pass membrane protein</topology>
    </subcellularLocation>
</comment>
<evidence type="ECO:0000256" key="2">
    <source>
        <dbReference type="ARBA" id="ARBA00007935"/>
    </source>
</evidence>
<evidence type="ECO:0000313" key="10">
    <source>
        <dbReference type="Proteomes" id="UP000886803"/>
    </source>
</evidence>
<sequence>MNNWPTFCTRLRNHPAAVLGCLAGLTAVLAVASLGLGAVAVAPTEVLRALLSGQSDGVAAQIVLYARLPRTLAGLLAGAALAVAGVLIQTVLANPLAAPHILGVNAGAGLAVTVCCALAPGLAMQPLAAFGGAMAGVLLVLLFAESTGASRITLVLAGVAISNLFSAGIDAVTTLYPDALLGYADFRMGGLAGVTLARLVPAAAMILPGLALALCLADRLDVLALGPETAQSLGLAVRPTRLALLALAAALAGAAVSVCGLVGFVGLLVPHAVRAVLGEDSRPLLAGSALGGAALLTGCDLLARTAAAPFELPVGTVMSFVGGPFFLWLLIRQRGGRR</sequence>
<feature type="transmembrane region" description="Helical" evidence="8">
    <location>
        <begin position="72"/>
        <end position="93"/>
    </location>
</feature>
<dbReference type="InterPro" id="IPR000522">
    <property type="entry name" value="ABC_transptr_permease_BtuC"/>
</dbReference>
<keyword evidence="6 8" id="KW-1133">Transmembrane helix</keyword>
<keyword evidence="5 8" id="KW-0812">Transmembrane</keyword>
<feature type="transmembrane region" description="Helical" evidence="8">
    <location>
        <begin position="312"/>
        <end position="331"/>
    </location>
</feature>
<evidence type="ECO:0000256" key="5">
    <source>
        <dbReference type="ARBA" id="ARBA00022692"/>
    </source>
</evidence>
<dbReference type="Pfam" id="PF01032">
    <property type="entry name" value="FecCD"/>
    <property type="match status" value="1"/>
</dbReference>
<feature type="transmembrane region" description="Helical" evidence="8">
    <location>
        <begin position="152"/>
        <end position="176"/>
    </location>
</feature>
<feature type="transmembrane region" description="Helical" evidence="8">
    <location>
        <begin position="196"/>
        <end position="217"/>
    </location>
</feature>
<name>A0A9D2M9N2_9FIRM</name>
<dbReference type="Proteomes" id="UP000886803">
    <property type="component" value="Unassembled WGS sequence"/>
</dbReference>
<evidence type="ECO:0000313" key="9">
    <source>
        <dbReference type="EMBL" id="HJB43154.1"/>
    </source>
</evidence>
<evidence type="ECO:0000256" key="8">
    <source>
        <dbReference type="SAM" id="Phobius"/>
    </source>
</evidence>
<keyword evidence="7 8" id="KW-0472">Membrane</keyword>
<dbReference type="FunFam" id="1.10.3470.10:FF:000001">
    <property type="entry name" value="Vitamin B12 ABC transporter permease BtuC"/>
    <property type="match status" value="1"/>
</dbReference>
<reference evidence="9" key="1">
    <citation type="journal article" date="2021" name="PeerJ">
        <title>Extensive microbial diversity within the chicken gut microbiome revealed by metagenomics and culture.</title>
        <authorList>
            <person name="Gilroy R."/>
            <person name="Ravi A."/>
            <person name="Getino M."/>
            <person name="Pursley I."/>
            <person name="Horton D.L."/>
            <person name="Alikhan N.F."/>
            <person name="Baker D."/>
            <person name="Gharbi K."/>
            <person name="Hall N."/>
            <person name="Watson M."/>
            <person name="Adriaenssens E.M."/>
            <person name="Foster-Nyarko E."/>
            <person name="Jarju S."/>
            <person name="Secka A."/>
            <person name="Antonio M."/>
            <person name="Oren A."/>
            <person name="Chaudhuri R.R."/>
            <person name="La Ragione R."/>
            <person name="Hildebrand F."/>
            <person name="Pallen M.J."/>
        </authorList>
    </citation>
    <scope>NUCLEOTIDE SEQUENCE</scope>
    <source>
        <strain evidence="9">ChiBcec8-13705</strain>
    </source>
</reference>
<accession>A0A9D2M9N2</accession>
<protein>
    <submittedName>
        <fullName evidence="9">Iron ABC transporter permease</fullName>
    </submittedName>
</protein>
<dbReference type="PANTHER" id="PTHR30472:SF25">
    <property type="entry name" value="ABC TRANSPORTER PERMEASE PROTEIN MJ0876-RELATED"/>
    <property type="match status" value="1"/>
</dbReference>
<dbReference type="EMBL" id="DWYG01000192">
    <property type="protein sequence ID" value="HJB43154.1"/>
    <property type="molecule type" value="Genomic_DNA"/>
</dbReference>
<comment type="similarity">
    <text evidence="2">Belongs to the binding-protein-dependent transport system permease family. FecCD subfamily.</text>
</comment>
<dbReference type="InterPro" id="IPR037294">
    <property type="entry name" value="ABC_BtuC-like"/>
</dbReference>
<dbReference type="GO" id="GO:0022857">
    <property type="term" value="F:transmembrane transporter activity"/>
    <property type="evidence" value="ECO:0007669"/>
    <property type="project" value="InterPro"/>
</dbReference>
<reference evidence="9" key="2">
    <citation type="submission" date="2021-04" db="EMBL/GenBank/DDBJ databases">
        <authorList>
            <person name="Gilroy R."/>
        </authorList>
    </citation>
    <scope>NUCLEOTIDE SEQUENCE</scope>
    <source>
        <strain evidence="9">ChiBcec8-13705</strain>
    </source>
</reference>
<proteinExistence type="inferred from homology"/>
<feature type="transmembrane region" description="Helical" evidence="8">
    <location>
        <begin position="100"/>
        <end position="121"/>
    </location>
</feature>
<gene>
    <name evidence="9" type="ORF">H9945_11730</name>
</gene>
<dbReference type="GO" id="GO:0005886">
    <property type="term" value="C:plasma membrane"/>
    <property type="evidence" value="ECO:0007669"/>
    <property type="project" value="UniProtKB-SubCell"/>
</dbReference>
<feature type="transmembrane region" description="Helical" evidence="8">
    <location>
        <begin position="242"/>
        <end position="269"/>
    </location>
</feature>
<dbReference type="Gene3D" id="1.10.3470.10">
    <property type="entry name" value="ABC transporter involved in vitamin B12 uptake, BtuC"/>
    <property type="match status" value="1"/>
</dbReference>
<evidence type="ECO:0000256" key="1">
    <source>
        <dbReference type="ARBA" id="ARBA00004651"/>
    </source>
</evidence>
<evidence type="ECO:0000256" key="6">
    <source>
        <dbReference type="ARBA" id="ARBA00022989"/>
    </source>
</evidence>
<dbReference type="CDD" id="cd06550">
    <property type="entry name" value="TM_ABC_iron-siderophores_like"/>
    <property type="match status" value="1"/>
</dbReference>
<keyword evidence="3" id="KW-0813">Transport</keyword>
<dbReference type="AlphaFoldDB" id="A0A9D2M9N2"/>
<dbReference type="PANTHER" id="PTHR30472">
    <property type="entry name" value="FERRIC ENTEROBACTIN TRANSPORT SYSTEM PERMEASE PROTEIN"/>
    <property type="match status" value="1"/>
</dbReference>
<evidence type="ECO:0000256" key="4">
    <source>
        <dbReference type="ARBA" id="ARBA00022475"/>
    </source>
</evidence>
<evidence type="ECO:0000256" key="7">
    <source>
        <dbReference type="ARBA" id="ARBA00023136"/>
    </source>
</evidence>
<comment type="caution">
    <text evidence="9">The sequence shown here is derived from an EMBL/GenBank/DDBJ whole genome shotgun (WGS) entry which is preliminary data.</text>
</comment>
<dbReference type="SUPFAM" id="SSF81345">
    <property type="entry name" value="ABC transporter involved in vitamin B12 uptake, BtuC"/>
    <property type="match status" value="1"/>
</dbReference>
<keyword evidence="4" id="KW-1003">Cell membrane</keyword>
<feature type="transmembrane region" description="Helical" evidence="8">
    <location>
        <begin position="127"/>
        <end position="145"/>
    </location>
</feature>
<evidence type="ECO:0000256" key="3">
    <source>
        <dbReference type="ARBA" id="ARBA00022448"/>
    </source>
</evidence>
<dbReference type="GO" id="GO:0033214">
    <property type="term" value="P:siderophore-iron import into cell"/>
    <property type="evidence" value="ECO:0007669"/>
    <property type="project" value="TreeGrafter"/>
</dbReference>
<organism evidence="9 10">
    <name type="scientific">Candidatus Gemmiger avicola</name>
    <dbReference type="NCBI Taxonomy" id="2838605"/>
    <lineage>
        <taxon>Bacteria</taxon>
        <taxon>Bacillati</taxon>
        <taxon>Bacillota</taxon>
        <taxon>Clostridia</taxon>
        <taxon>Eubacteriales</taxon>
        <taxon>Gemmiger</taxon>
    </lineage>
</organism>